<dbReference type="Proteomes" id="UP001168877">
    <property type="component" value="Unassembled WGS sequence"/>
</dbReference>
<feature type="transmembrane region" description="Helical" evidence="4">
    <location>
        <begin position="87"/>
        <end position="105"/>
    </location>
</feature>
<evidence type="ECO:0008006" key="7">
    <source>
        <dbReference type="Google" id="ProtNLM"/>
    </source>
</evidence>
<feature type="transmembrane region" description="Helical" evidence="4">
    <location>
        <begin position="45"/>
        <end position="67"/>
    </location>
</feature>
<dbReference type="InterPro" id="IPR001207">
    <property type="entry name" value="Transposase_mutator"/>
</dbReference>
<name>A0AA39W1Q9_ACESA</name>
<evidence type="ECO:0000256" key="4">
    <source>
        <dbReference type="SAM" id="Phobius"/>
    </source>
</evidence>
<dbReference type="EMBL" id="JAUESC010000004">
    <property type="protein sequence ID" value="KAK0598676.1"/>
    <property type="molecule type" value="Genomic_DNA"/>
</dbReference>
<evidence type="ECO:0000313" key="6">
    <source>
        <dbReference type="Proteomes" id="UP001168877"/>
    </source>
</evidence>
<organism evidence="5 6">
    <name type="scientific">Acer saccharum</name>
    <name type="common">Sugar maple</name>
    <dbReference type="NCBI Taxonomy" id="4024"/>
    <lineage>
        <taxon>Eukaryota</taxon>
        <taxon>Viridiplantae</taxon>
        <taxon>Streptophyta</taxon>
        <taxon>Embryophyta</taxon>
        <taxon>Tracheophyta</taxon>
        <taxon>Spermatophyta</taxon>
        <taxon>Magnoliopsida</taxon>
        <taxon>eudicotyledons</taxon>
        <taxon>Gunneridae</taxon>
        <taxon>Pentapetalae</taxon>
        <taxon>rosids</taxon>
        <taxon>malvids</taxon>
        <taxon>Sapindales</taxon>
        <taxon>Sapindaceae</taxon>
        <taxon>Hippocastanoideae</taxon>
        <taxon>Acereae</taxon>
        <taxon>Acer</taxon>
    </lineage>
</organism>
<dbReference type="Pfam" id="PF00872">
    <property type="entry name" value="Transposase_mut"/>
    <property type="match status" value="1"/>
</dbReference>
<sequence>MLVSDQHNGIFNAMEAIFPNATHGVCAYHLAQNLKRFCKQRNDVIWLYYGLRMHTVSRILIVQWGLGASFNADGDGDGDGDKDNDDLVLLLPLPIFGLLLFGFAISHGVEFHHLGLCVTATAMATRTTTTRTMMTL</sequence>
<protein>
    <recommendedName>
        <fullName evidence="7">MULE transposase domain-containing protein</fullName>
    </recommendedName>
</protein>
<keyword evidence="4" id="KW-1133">Transmembrane helix</keyword>
<reference evidence="5" key="2">
    <citation type="submission" date="2023-06" db="EMBL/GenBank/DDBJ databases">
        <authorList>
            <person name="Swenson N.G."/>
            <person name="Wegrzyn J.L."/>
            <person name="Mcevoy S.L."/>
        </authorList>
    </citation>
    <scope>NUCLEOTIDE SEQUENCE</scope>
    <source>
        <strain evidence="5">NS2018</strain>
        <tissue evidence="5">Leaf</tissue>
    </source>
</reference>
<accession>A0AA39W1Q9</accession>
<keyword evidence="4" id="KW-0812">Transmembrane</keyword>
<dbReference type="GO" id="GO:0006313">
    <property type="term" value="P:DNA transposition"/>
    <property type="evidence" value="ECO:0007669"/>
    <property type="project" value="InterPro"/>
</dbReference>
<keyword evidence="6" id="KW-1185">Reference proteome</keyword>
<dbReference type="AlphaFoldDB" id="A0AA39W1Q9"/>
<evidence type="ECO:0000256" key="3">
    <source>
        <dbReference type="ARBA" id="ARBA00023172"/>
    </source>
</evidence>
<dbReference type="GO" id="GO:0003677">
    <property type="term" value="F:DNA binding"/>
    <property type="evidence" value="ECO:0007669"/>
    <property type="project" value="UniProtKB-KW"/>
</dbReference>
<proteinExistence type="predicted"/>
<evidence type="ECO:0000256" key="2">
    <source>
        <dbReference type="ARBA" id="ARBA00023125"/>
    </source>
</evidence>
<gene>
    <name evidence="5" type="ORF">LWI29_036935</name>
</gene>
<keyword evidence="2" id="KW-0238">DNA-binding</keyword>
<keyword evidence="3" id="KW-0233">DNA recombination</keyword>
<keyword evidence="1" id="KW-0815">Transposition</keyword>
<evidence type="ECO:0000313" key="5">
    <source>
        <dbReference type="EMBL" id="KAK0598676.1"/>
    </source>
</evidence>
<keyword evidence="4" id="KW-0472">Membrane</keyword>
<evidence type="ECO:0000256" key="1">
    <source>
        <dbReference type="ARBA" id="ARBA00022578"/>
    </source>
</evidence>
<dbReference type="GO" id="GO:0004803">
    <property type="term" value="F:transposase activity"/>
    <property type="evidence" value="ECO:0007669"/>
    <property type="project" value="InterPro"/>
</dbReference>
<reference evidence="5" key="1">
    <citation type="journal article" date="2022" name="Plant J.">
        <title>Strategies of tolerance reflected in two North American maple genomes.</title>
        <authorList>
            <person name="McEvoy S.L."/>
            <person name="Sezen U.U."/>
            <person name="Trouern-Trend A."/>
            <person name="McMahon S.M."/>
            <person name="Schaberg P.G."/>
            <person name="Yang J."/>
            <person name="Wegrzyn J.L."/>
            <person name="Swenson N.G."/>
        </authorList>
    </citation>
    <scope>NUCLEOTIDE SEQUENCE</scope>
    <source>
        <strain evidence="5">NS2018</strain>
    </source>
</reference>
<comment type="caution">
    <text evidence="5">The sequence shown here is derived from an EMBL/GenBank/DDBJ whole genome shotgun (WGS) entry which is preliminary data.</text>
</comment>